<evidence type="ECO:0000256" key="7">
    <source>
        <dbReference type="RuleBase" id="RU369093"/>
    </source>
</evidence>
<evidence type="ECO:0000256" key="4">
    <source>
        <dbReference type="ARBA" id="ARBA00022737"/>
    </source>
</evidence>
<dbReference type="InterPro" id="IPR058678">
    <property type="entry name" value="ARM_PUB"/>
</dbReference>
<evidence type="ECO:0000256" key="5">
    <source>
        <dbReference type="ARBA" id="ARBA00022786"/>
    </source>
</evidence>
<evidence type="ECO:0000256" key="3">
    <source>
        <dbReference type="ARBA" id="ARBA00022679"/>
    </source>
</evidence>
<dbReference type="PROSITE" id="PS51698">
    <property type="entry name" value="U_BOX"/>
    <property type="match status" value="1"/>
</dbReference>
<dbReference type="InterPro" id="IPR016024">
    <property type="entry name" value="ARM-type_fold"/>
</dbReference>
<dbReference type="Gene3D" id="3.30.40.10">
    <property type="entry name" value="Zinc/RING finger domain, C3HC4 (zinc finger)"/>
    <property type="match status" value="1"/>
</dbReference>
<sequence>MPVFQPSKRNGFLRLERGGEDGLVLDLDTAVKGGILGGFRTGGGGGGGNGGILEKFDLERLIEEVSCSSDDDDEVPSVFICPVSLEPMRDPVTLCTGQTYDKHNIVKWLRLGRCTCPTTMQELWDDSLTPNVTLRRLISAWFSRKHLQMEKKSQDAHGRALELLESLKTVKGQRRIQALGELHRLVAVPDHHHHHHHHHHHSAARIAVVDAGGVALLSSLLGPFTSYSVASRVIPILVGLREFSSESKRNLLQPARVSSIVDTLNEGSIDAKLACIRLIAILMDDVDFRVESVSSHSLLVALMRVVRDKNHPTGHLPGLALLKSMALHEKLHTLMVEIGAVPQLVELCSTPSWNPDCVELSLFVLDALSARPEGRRALKECPKTVPVAAKLLMRISEECTGHALSILSSACRGAAPEECVPTTAVDAGLAAKLLLVMQSGCRQTVKQKAAEVLKICRSNYSDSMFISKCKLTRTI</sequence>
<comment type="function">
    <text evidence="7">Functions as an E3 ubiquitin ligase.</text>
</comment>
<dbReference type="InterPro" id="IPR045185">
    <property type="entry name" value="PUB22/23/24-like"/>
</dbReference>
<keyword evidence="10" id="KW-1185">Reference proteome</keyword>
<dbReference type="PANTHER" id="PTHR22849:SF142">
    <property type="entry name" value="U-BOX DOMAIN-CONTAINING PROTEIN 31"/>
    <property type="match status" value="1"/>
</dbReference>
<comment type="pathway">
    <text evidence="2 7">Protein modification; protein ubiquitination.</text>
</comment>
<dbReference type="PANTHER" id="PTHR22849">
    <property type="entry name" value="WDSAM1 PROTEIN"/>
    <property type="match status" value="1"/>
</dbReference>
<dbReference type="InterPro" id="IPR003613">
    <property type="entry name" value="Ubox_domain"/>
</dbReference>
<feature type="repeat" description="ARM" evidence="6">
    <location>
        <begin position="339"/>
        <end position="378"/>
    </location>
</feature>
<dbReference type="CDD" id="cd16664">
    <property type="entry name" value="RING-Ubox_PUB"/>
    <property type="match status" value="1"/>
</dbReference>
<dbReference type="Gene3D" id="1.25.10.10">
    <property type="entry name" value="Leucine-rich Repeat Variant"/>
    <property type="match status" value="1"/>
</dbReference>
<evidence type="ECO:0000313" key="10">
    <source>
        <dbReference type="Proteomes" id="UP000015453"/>
    </source>
</evidence>
<feature type="non-terminal residue" evidence="9">
    <location>
        <position position="475"/>
    </location>
</feature>
<dbReference type="InterPro" id="IPR011989">
    <property type="entry name" value="ARM-like"/>
</dbReference>
<gene>
    <name evidence="9" type="ORF">M569_12322</name>
</gene>
<dbReference type="InterPro" id="IPR013083">
    <property type="entry name" value="Znf_RING/FYVE/PHD"/>
</dbReference>
<dbReference type="OrthoDB" id="10064100at2759"/>
<dbReference type="EC" id="2.3.2.27" evidence="7"/>
<dbReference type="InterPro" id="IPR000225">
    <property type="entry name" value="Armadillo"/>
</dbReference>
<dbReference type="AlphaFoldDB" id="S8DRP5"/>
<evidence type="ECO:0000256" key="1">
    <source>
        <dbReference type="ARBA" id="ARBA00000900"/>
    </source>
</evidence>
<dbReference type="SUPFAM" id="SSF48371">
    <property type="entry name" value="ARM repeat"/>
    <property type="match status" value="1"/>
</dbReference>
<dbReference type="PROSITE" id="PS50176">
    <property type="entry name" value="ARM_REPEAT"/>
    <property type="match status" value="1"/>
</dbReference>
<evidence type="ECO:0000259" key="8">
    <source>
        <dbReference type="PROSITE" id="PS51698"/>
    </source>
</evidence>
<protein>
    <recommendedName>
        <fullName evidence="7 8">U-box domain-containing protein</fullName>
        <ecNumber evidence="7">2.3.2.27</ecNumber>
    </recommendedName>
    <alternativeName>
        <fullName evidence="7">RING-type E3 ubiquitin transferase PUB</fullName>
    </alternativeName>
</protein>
<dbReference type="EMBL" id="AUSU01006127">
    <property type="protein sequence ID" value="EPS62467.1"/>
    <property type="molecule type" value="Genomic_DNA"/>
</dbReference>
<dbReference type="InterPro" id="IPR045210">
    <property type="entry name" value="RING-Ubox_PUB"/>
</dbReference>
<dbReference type="UniPathway" id="UPA00143"/>
<keyword evidence="4" id="KW-0677">Repeat</keyword>
<dbReference type="Pfam" id="PF04564">
    <property type="entry name" value="U-box"/>
    <property type="match status" value="1"/>
</dbReference>
<dbReference type="SUPFAM" id="SSF57850">
    <property type="entry name" value="RING/U-box"/>
    <property type="match status" value="1"/>
</dbReference>
<evidence type="ECO:0000256" key="6">
    <source>
        <dbReference type="PROSITE-ProRule" id="PRU00259"/>
    </source>
</evidence>
<keyword evidence="5 7" id="KW-0833">Ubl conjugation pathway</keyword>
<dbReference type="SMART" id="SM00504">
    <property type="entry name" value="Ubox"/>
    <property type="match status" value="1"/>
</dbReference>
<feature type="domain" description="U-box" evidence="8">
    <location>
        <begin position="74"/>
        <end position="148"/>
    </location>
</feature>
<reference evidence="9 10" key="1">
    <citation type="journal article" date="2013" name="BMC Genomics">
        <title>The miniature genome of a carnivorous plant Genlisea aurea contains a low number of genes and short non-coding sequences.</title>
        <authorList>
            <person name="Leushkin E.V."/>
            <person name="Sutormin R.A."/>
            <person name="Nabieva E.R."/>
            <person name="Penin A.A."/>
            <person name="Kondrashov A.S."/>
            <person name="Logacheva M.D."/>
        </authorList>
    </citation>
    <scope>NUCLEOTIDE SEQUENCE [LARGE SCALE GENOMIC DNA]</scope>
</reference>
<comment type="catalytic activity">
    <reaction evidence="1 7">
        <text>S-ubiquitinyl-[E2 ubiquitin-conjugating enzyme]-L-cysteine + [acceptor protein]-L-lysine = [E2 ubiquitin-conjugating enzyme]-L-cysteine + N(6)-ubiquitinyl-[acceptor protein]-L-lysine.</text>
        <dbReference type="EC" id="2.3.2.27"/>
    </reaction>
</comment>
<dbReference type="Pfam" id="PF25598">
    <property type="entry name" value="ARM_PUB"/>
    <property type="match status" value="1"/>
</dbReference>
<keyword evidence="3 7" id="KW-0808">Transferase</keyword>
<evidence type="ECO:0000313" key="9">
    <source>
        <dbReference type="EMBL" id="EPS62467.1"/>
    </source>
</evidence>
<organism evidence="9 10">
    <name type="scientific">Genlisea aurea</name>
    <dbReference type="NCBI Taxonomy" id="192259"/>
    <lineage>
        <taxon>Eukaryota</taxon>
        <taxon>Viridiplantae</taxon>
        <taxon>Streptophyta</taxon>
        <taxon>Embryophyta</taxon>
        <taxon>Tracheophyta</taxon>
        <taxon>Spermatophyta</taxon>
        <taxon>Magnoliopsida</taxon>
        <taxon>eudicotyledons</taxon>
        <taxon>Gunneridae</taxon>
        <taxon>Pentapetalae</taxon>
        <taxon>asterids</taxon>
        <taxon>lamiids</taxon>
        <taxon>Lamiales</taxon>
        <taxon>Lentibulariaceae</taxon>
        <taxon>Genlisea</taxon>
    </lineage>
</organism>
<accession>S8DRP5</accession>
<dbReference type="Proteomes" id="UP000015453">
    <property type="component" value="Unassembled WGS sequence"/>
</dbReference>
<dbReference type="GO" id="GO:0016567">
    <property type="term" value="P:protein ubiquitination"/>
    <property type="evidence" value="ECO:0007669"/>
    <property type="project" value="UniProtKB-UniRule"/>
</dbReference>
<comment type="caution">
    <text evidence="9">The sequence shown here is derived from an EMBL/GenBank/DDBJ whole genome shotgun (WGS) entry which is preliminary data.</text>
</comment>
<dbReference type="GO" id="GO:0061630">
    <property type="term" value="F:ubiquitin protein ligase activity"/>
    <property type="evidence" value="ECO:0007669"/>
    <property type="project" value="UniProtKB-UniRule"/>
</dbReference>
<proteinExistence type="predicted"/>
<evidence type="ECO:0000256" key="2">
    <source>
        <dbReference type="ARBA" id="ARBA00004906"/>
    </source>
</evidence>
<name>S8DRP5_9LAMI</name>